<dbReference type="PRINTS" id="PR00385">
    <property type="entry name" value="P450"/>
</dbReference>
<evidence type="ECO:0000313" key="11">
    <source>
        <dbReference type="Proteomes" id="UP000749559"/>
    </source>
</evidence>
<keyword evidence="11" id="KW-1185">Reference proteome</keyword>
<dbReference type="PROSITE" id="PS00086">
    <property type="entry name" value="CYTOCHROME_P450"/>
    <property type="match status" value="1"/>
</dbReference>
<evidence type="ECO:0000256" key="8">
    <source>
        <dbReference type="RuleBase" id="RU000461"/>
    </source>
</evidence>
<dbReference type="InterPro" id="IPR001128">
    <property type="entry name" value="Cyt_P450"/>
</dbReference>
<dbReference type="InterPro" id="IPR036396">
    <property type="entry name" value="Cyt_P450_sf"/>
</dbReference>
<protein>
    <recommendedName>
        <fullName evidence="12">Cytochrome P450</fullName>
    </recommendedName>
</protein>
<evidence type="ECO:0000256" key="1">
    <source>
        <dbReference type="ARBA" id="ARBA00001971"/>
    </source>
</evidence>
<dbReference type="PANTHER" id="PTHR24300:SF397">
    <property type="entry name" value="CYTOCHROME P450 2U1"/>
    <property type="match status" value="1"/>
</dbReference>
<dbReference type="Gene3D" id="1.10.630.10">
    <property type="entry name" value="Cytochrome P450"/>
    <property type="match status" value="1"/>
</dbReference>
<dbReference type="InterPro" id="IPR002401">
    <property type="entry name" value="Cyt_P450_E_grp-I"/>
</dbReference>
<accession>A0A8S4N9G0</accession>
<dbReference type="Proteomes" id="UP000749559">
    <property type="component" value="Unassembled WGS sequence"/>
</dbReference>
<reference evidence="10" key="1">
    <citation type="submission" date="2022-03" db="EMBL/GenBank/DDBJ databases">
        <authorList>
            <person name="Martin C."/>
        </authorList>
    </citation>
    <scope>NUCLEOTIDE SEQUENCE</scope>
</reference>
<keyword evidence="9" id="KW-0732">Signal</keyword>
<evidence type="ECO:0000256" key="6">
    <source>
        <dbReference type="ARBA" id="ARBA00023033"/>
    </source>
</evidence>
<comment type="cofactor">
    <cofactor evidence="1 7">
        <name>heme</name>
        <dbReference type="ChEBI" id="CHEBI:30413"/>
    </cofactor>
</comment>
<dbReference type="OrthoDB" id="639466at2759"/>
<keyword evidence="6 8" id="KW-0503">Monooxygenase</keyword>
<dbReference type="GO" id="GO:0020037">
    <property type="term" value="F:heme binding"/>
    <property type="evidence" value="ECO:0007669"/>
    <property type="project" value="InterPro"/>
</dbReference>
<dbReference type="FunFam" id="1.10.630.10:FF:000036">
    <property type="entry name" value="CYtochrome P450 family"/>
    <property type="match status" value="1"/>
</dbReference>
<dbReference type="SUPFAM" id="SSF48264">
    <property type="entry name" value="Cytochrome P450"/>
    <property type="match status" value="1"/>
</dbReference>
<gene>
    <name evidence="10" type="ORF">OFUS_LOCUS4729</name>
</gene>
<evidence type="ECO:0000313" key="10">
    <source>
        <dbReference type="EMBL" id="CAH1777729.1"/>
    </source>
</evidence>
<comment type="caution">
    <text evidence="10">The sequence shown here is derived from an EMBL/GenBank/DDBJ whole genome shotgun (WGS) entry which is preliminary data.</text>
</comment>
<keyword evidence="3 7" id="KW-0479">Metal-binding</keyword>
<evidence type="ECO:0000256" key="5">
    <source>
        <dbReference type="ARBA" id="ARBA00023004"/>
    </source>
</evidence>
<dbReference type="PRINTS" id="PR00463">
    <property type="entry name" value="EP450I"/>
</dbReference>
<dbReference type="AlphaFoldDB" id="A0A8S4N9G0"/>
<evidence type="ECO:0000256" key="3">
    <source>
        <dbReference type="ARBA" id="ARBA00022723"/>
    </source>
</evidence>
<feature type="chain" id="PRO_5035818983" description="Cytochrome P450" evidence="9">
    <location>
        <begin position="16"/>
        <end position="485"/>
    </location>
</feature>
<dbReference type="GO" id="GO:0006805">
    <property type="term" value="P:xenobiotic metabolic process"/>
    <property type="evidence" value="ECO:0007669"/>
    <property type="project" value="TreeGrafter"/>
</dbReference>
<feature type="binding site" description="axial binding residue" evidence="7">
    <location>
        <position position="430"/>
    </location>
    <ligand>
        <name>heme</name>
        <dbReference type="ChEBI" id="CHEBI:30413"/>
    </ligand>
    <ligandPart>
        <name>Fe</name>
        <dbReference type="ChEBI" id="CHEBI:18248"/>
    </ligandPart>
</feature>
<dbReference type="GO" id="GO:0006082">
    <property type="term" value="P:organic acid metabolic process"/>
    <property type="evidence" value="ECO:0007669"/>
    <property type="project" value="TreeGrafter"/>
</dbReference>
<dbReference type="EMBL" id="CAIIXF020000002">
    <property type="protein sequence ID" value="CAH1777729.1"/>
    <property type="molecule type" value="Genomic_DNA"/>
</dbReference>
<dbReference type="GO" id="GO:0005737">
    <property type="term" value="C:cytoplasm"/>
    <property type="evidence" value="ECO:0007669"/>
    <property type="project" value="TreeGrafter"/>
</dbReference>
<evidence type="ECO:0000256" key="4">
    <source>
        <dbReference type="ARBA" id="ARBA00023002"/>
    </source>
</evidence>
<dbReference type="PANTHER" id="PTHR24300">
    <property type="entry name" value="CYTOCHROME P450 508A4-RELATED"/>
    <property type="match status" value="1"/>
</dbReference>
<feature type="signal peptide" evidence="9">
    <location>
        <begin position="1"/>
        <end position="15"/>
    </location>
</feature>
<name>A0A8S4N9G0_OWEFU</name>
<evidence type="ECO:0000256" key="2">
    <source>
        <dbReference type="ARBA" id="ARBA00010617"/>
    </source>
</evidence>
<evidence type="ECO:0008006" key="12">
    <source>
        <dbReference type="Google" id="ProtNLM"/>
    </source>
</evidence>
<organism evidence="10 11">
    <name type="scientific">Owenia fusiformis</name>
    <name type="common">Polychaete worm</name>
    <dbReference type="NCBI Taxonomy" id="6347"/>
    <lineage>
        <taxon>Eukaryota</taxon>
        <taxon>Metazoa</taxon>
        <taxon>Spiralia</taxon>
        <taxon>Lophotrochozoa</taxon>
        <taxon>Annelida</taxon>
        <taxon>Polychaeta</taxon>
        <taxon>Sedentaria</taxon>
        <taxon>Canalipalpata</taxon>
        <taxon>Sabellida</taxon>
        <taxon>Oweniida</taxon>
        <taxon>Oweniidae</taxon>
        <taxon>Owenia</taxon>
    </lineage>
</organism>
<dbReference type="GO" id="GO:0016712">
    <property type="term" value="F:oxidoreductase activity, acting on paired donors, with incorporation or reduction of molecular oxygen, reduced flavin or flavoprotein as one donor, and incorporation of one atom of oxygen"/>
    <property type="evidence" value="ECO:0007669"/>
    <property type="project" value="TreeGrafter"/>
</dbReference>
<keyword evidence="7 8" id="KW-0349">Heme</keyword>
<feature type="non-terminal residue" evidence="10">
    <location>
        <position position="485"/>
    </location>
</feature>
<evidence type="ECO:0000256" key="9">
    <source>
        <dbReference type="SAM" id="SignalP"/>
    </source>
</evidence>
<dbReference type="GO" id="GO:0005506">
    <property type="term" value="F:iron ion binding"/>
    <property type="evidence" value="ECO:0007669"/>
    <property type="project" value="InterPro"/>
</dbReference>
<dbReference type="Pfam" id="PF00067">
    <property type="entry name" value="p450"/>
    <property type="match status" value="1"/>
</dbReference>
<keyword evidence="5 7" id="KW-0408">Iron</keyword>
<dbReference type="GO" id="GO:0008395">
    <property type="term" value="F:steroid hydroxylase activity"/>
    <property type="evidence" value="ECO:0007669"/>
    <property type="project" value="TreeGrafter"/>
</dbReference>
<comment type="similarity">
    <text evidence="2 8">Belongs to the cytochrome P450 family.</text>
</comment>
<proteinExistence type="inferred from homology"/>
<sequence>VFLVVFLLIWQYMKPSPWRLPEHPTPWPLLGHVNPFQLGQVGDVEAFQLYKKMNTPIMYRKLFSQHAVFLHTYDLVKEIYSSEQFVGRAPTPLDEFVFKGLVEVSGPRWQEQRRFALSTLRDFGLGNNKIERKIQEEISSGLCEELDAKNGKPFDPANLTTIAISNIICSMVFGHRFLYKDEQSQVMVQRQNDTMVHARWVYFGSGIPFSDLIPGDIFHKKRLLSNIEDLKSGVFIPEFRRHMEEFDSENINDFMDAFIREMKLKEDAGEKNHWFTEEQLMWNIEDLFAAGTDTTALSLRWLLLCMLHYPDVQQRVRKDIHDVIGKERIPSMKDKLDLPYVEAVLLEVQRMHIIIPFSVGHSSTDENPVEFKGYIFPPKTAIACNFHSIHFDPDYWENPDTFNPDRFIGADGKFRKDDHVLTFSIGKRSCLGESLAKQELFLFFTALLQRYRLGVPPGEPLPSMERVPGLTVGPKPFKMCFIRDE</sequence>
<evidence type="ECO:0000256" key="7">
    <source>
        <dbReference type="PIRSR" id="PIRSR602401-1"/>
    </source>
</evidence>
<dbReference type="InterPro" id="IPR017972">
    <property type="entry name" value="Cyt_P450_CS"/>
</dbReference>
<keyword evidence="4 8" id="KW-0560">Oxidoreductase</keyword>
<dbReference type="InterPro" id="IPR050182">
    <property type="entry name" value="Cytochrome_P450_fam2"/>
</dbReference>